<dbReference type="Pfam" id="PF07308">
    <property type="entry name" value="DUF1456"/>
    <property type="match status" value="2"/>
</dbReference>
<dbReference type="PANTHER" id="PTHR37805:SF1">
    <property type="entry name" value="CYTOPLASMIC PROTEIN"/>
    <property type="match status" value="1"/>
</dbReference>
<protein>
    <submittedName>
        <fullName evidence="1">DUF1456 family protein</fullName>
    </submittedName>
</protein>
<gene>
    <name evidence="1" type="ORF">H9Q81_04745</name>
</gene>
<sequence length="159" mass="18404">MLRNNDIIRRVRYALDIKDNVMVNIFKDGGCDVTREEVINILKREEDEGFLKCNNKMLEAFLDGLIIFKRGRQEPKPGQVVEPVKINKNNINNIILKKLKIALSFKSDDMINILGLAGVKISPSELSALFRKEDHKNYRECGDRYVRNFLKGLALYYRG</sequence>
<keyword evidence="2" id="KW-1185">Reference proteome</keyword>
<accession>A0A7G9GZ92</accession>
<dbReference type="AlphaFoldDB" id="A0A7G9GZ92"/>
<dbReference type="KEGG" id="fho:H9Q81_04745"/>
<evidence type="ECO:0000313" key="2">
    <source>
        <dbReference type="Proteomes" id="UP000515913"/>
    </source>
</evidence>
<dbReference type="EMBL" id="CP060637">
    <property type="protein sequence ID" value="QNM16124.1"/>
    <property type="molecule type" value="Genomic_DNA"/>
</dbReference>
<organism evidence="1 2">
    <name type="scientific">Fusobacterium hominis</name>
    <dbReference type="NCBI Taxonomy" id="2764326"/>
    <lineage>
        <taxon>Bacteria</taxon>
        <taxon>Fusobacteriati</taxon>
        <taxon>Fusobacteriota</taxon>
        <taxon>Fusobacteriia</taxon>
        <taxon>Fusobacteriales</taxon>
        <taxon>Fusobacteriaceae</taxon>
        <taxon>Fusobacterium</taxon>
    </lineage>
</organism>
<name>A0A7G9GZ92_9FUSO</name>
<proteinExistence type="predicted"/>
<reference evidence="1 2" key="1">
    <citation type="submission" date="2020-08" db="EMBL/GenBank/DDBJ databases">
        <authorList>
            <person name="Liu C."/>
            <person name="Sun Q."/>
        </authorList>
    </citation>
    <scope>NUCLEOTIDE SEQUENCE [LARGE SCALE GENOMIC DNA]</scope>
    <source>
        <strain evidence="1 2">NSJ-57</strain>
    </source>
</reference>
<dbReference type="PANTHER" id="PTHR37805">
    <property type="entry name" value="CYTOPLASMIC PROTEIN-RELATED"/>
    <property type="match status" value="1"/>
</dbReference>
<dbReference type="Proteomes" id="UP000515913">
    <property type="component" value="Chromosome"/>
</dbReference>
<evidence type="ECO:0000313" key="1">
    <source>
        <dbReference type="EMBL" id="QNM16124.1"/>
    </source>
</evidence>
<dbReference type="RefSeq" id="WP_176837747.1">
    <property type="nucleotide sequence ID" value="NZ_CP060637.1"/>
</dbReference>
<dbReference type="InterPro" id="IPR009921">
    <property type="entry name" value="YehS-like"/>
</dbReference>